<organism evidence="2 4">
    <name type="scientific">Didymodactylos carnosus</name>
    <dbReference type="NCBI Taxonomy" id="1234261"/>
    <lineage>
        <taxon>Eukaryota</taxon>
        <taxon>Metazoa</taxon>
        <taxon>Spiralia</taxon>
        <taxon>Gnathifera</taxon>
        <taxon>Rotifera</taxon>
        <taxon>Eurotatoria</taxon>
        <taxon>Bdelloidea</taxon>
        <taxon>Philodinida</taxon>
        <taxon>Philodinidae</taxon>
        <taxon>Didymodactylos</taxon>
    </lineage>
</organism>
<evidence type="ECO:0000313" key="4">
    <source>
        <dbReference type="Proteomes" id="UP000663829"/>
    </source>
</evidence>
<feature type="region of interest" description="Disordered" evidence="1">
    <location>
        <begin position="27"/>
        <end position="46"/>
    </location>
</feature>
<proteinExistence type="predicted"/>
<accession>A0A815F5C8</accession>
<protein>
    <submittedName>
        <fullName evidence="2">Uncharacterized protein</fullName>
    </submittedName>
</protein>
<dbReference type="Proteomes" id="UP000681722">
    <property type="component" value="Unassembled WGS sequence"/>
</dbReference>
<dbReference type="AlphaFoldDB" id="A0A815F5C8"/>
<dbReference type="Proteomes" id="UP000663829">
    <property type="component" value="Unassembled WGS sequence"/>
</dbReference>
<evidence type="ECO:0000256" key="1">
    <source>
        <dbReference type="SAM" id="MobiDB-lite"/>
    </source>
</evidence>
<reference evidence="2" key="1">
    <citation type="submission" date="2021-02" db="EMBL/GenBank/DDBJ databases">
        <authorList>
            <person name="Nowell W R."/>
        </authorList>
    </citation>
    <scope>NUCLEOTIDE SEQUENCE</scope>
</reference>
<name>A0A815F5C8_9BILA</name>
<keyword evidence="4" id="KW-1185">Reference proteome</keyword>
<gene>
    <name evidence="2" type="ORF">GPM918_LOCUS29500</name>
    <name evidence="3" type="ORF">SRO942_LOCUS30083</name>
</gene>
<evidence type="ECO:0000313" key="3">
    <source>
        <dbReference type="EMBL" id="CAF4167885.1"/>
    </source>
</evidence>
<comment type="caution">
    <text evidence="2">The sequence shown here is derived from an EMBL/GenBank/DDBJ whole genome shotgun (WGS) entry which is preliminary data.</text>
</comment>
<feature type="region of interest" description="Disordered" evidence="1">
    <location>
        <begin position="63"/>
        <end position="82"/>
    </location>
</feature>
<dbReference type="EMBL" id="CAJOBC010047994">
    <property type="protein sequence ID" value="CAF4167885.1"/>
    <property type="molecule type" value="Genomic_DNA"/>
</dbReference>
<evidence type="ECO:0000313" key="2">
    <source>
        <dbReference type="EMBL" id="CAF1321592.1"/>
    </source>
</evidence>
<sequence>MSSSGRHTASDVVGVVTRSAAKTAEVTMRSLSAEKPANNTSLTEAELSKERVLPSFLDKFDRGAAERFRNSEKDQRSSGKSE</sequence>
<dbReference type="EMBL" id="CAJNOQ010013434">
    <property type="protein sequence ID" value="CAF1321592.1"/>
    <property type="molecule type" value="Genomic_DNA"/>
</dbReference>